<protein>
    <submittedName>
        <fullName evidence="1">DUF29 domain-containing protein</fullName>
    </submittedName>
</protein>
<dbReference type="Gene3D" id="1.20.1220.20">
    <property type="entry name" value="Uncharcterised protein PF01724"/>
    <property type="match status" value="1"/>
</dbReference>
<reference evidence="1" key="2">
    <citation type="submission" date="2020-08" db="EMBL/GenBank/DDBJ databases">
        <authorList>
            <person name="Chen M."/>
            <person name="Teng W."/>
            <person name="Zhao L."/>
            <person name="Hu C."/>
            <person name="Zhou Y."/>
            <person name="Han B."/>
            <person name="Song L."/>
            <person name="Shu W."/>
        </authorList>
    </citation>
    <scope>NUCLEOTIDE SEQUENCE</scope>
    <source>
        <strain evidence="1">FACHB-1277</strain>
    </source>
</reference>
<dbReference type="Pfam" id="PF01724">
    <property type="entry name" value="DUF29"/>
    <property type="match status" value="1"/>
</dbReference>
<dbReference type="PANTHER" id="PTHR34235:SF4">
    <property type="entry name" value="SLR0291 PROTEIN"/>
    <property type="match status" value="1"/>
</dbReference>
<keyword evidence="2" id="KW-1185">Reference proteome</keyword>
<proteinExistence type="predicted"/>
<evidence type="ECO:0000313" key="2">
    <source>
        <dbReference type="Proteomes" id="UP000631421"/>
    </source>
</evidence>
<dbReference type="InterPro" id="IPR002636">
    <property type="entry name" value="DUF29"/>
</dbReference>
<comment type="caution">
    <text evidence="1">The sequence shown here is derived from an EMBL/GenBank/DDBJ whole genome shotgun (WGS) entry which is preliminary data.</text>
</comment>
<organism evidence="1 2">
    <name type="scientific">Pseudanabaena cinerea FACHB-1277</name>
    <dbReference type="NCBI Taxonomy" id="2949581"/>
    <lineage>
        <taxon>Bacteria</taxon>
        <taxon>Bacillati</taxon>
        <taxon>Cyanobacteriota</taxon>
        <taxon>Cyanophyceae</taxon>
        <taxon>Pseudanabaenales</taxon>
        <taxon>Pseudanabaenaceae</taxon>
        <taxon>Pseudanabaena</taxon>
        <taxon>Pseudanabaena cinerea</taxon>
    </lineage>
</organism>
<dbReference type="PANTHER" id="PTHR34235">
    <property type="entry name" value="SLR1203 PROTEIN-RELATED"/>
    <property type="match status" value="1"/>
</dbReference>
<gene>
    <name evidence="1" type="ORF">H6F44_10970</name>
</gene>
<name>A0A926Z6F0_9CYAN</name>
<dbReference type="AlphaFoldDB" id="A0A926Z6F0"/>
<dbReference type="RefSeq" id="WP_190351000.1">
    <property type="nucleotide sequence ID" value="NZ_JACJPY010000030.1"/>
</dbReference>
<evidence type="ECO:0000313" key="1">
    <source>
        <dbReference type="EMBL" id="MBD2150637.1"/>
    </source>
</evidence>
<dbReference type="EMBL" id="JACJPY010000030">
    <property type="protein sequence ID" value="MBD2150637.1"/>
    <property type="molecule type" value="Genomic_DNA"/>
</dbReference>
<dbReference type="Proteomes" id="UP000631421">
    <property type="component" value="Unassembled WGS sequence"/>
</dbReference>
<accession>A0A926Z6F0</accession>
<sequence>MTQTIRNISTLYDNDFVAWCEVTAAKLKNKDLDGLDFENLIEEVENLARSDRRELKNRLVVLFAHLLKRMYVNLPENFNGWELTIIEQRQQIKGLLQDSPSLKPYFLEILSGAFENALELVRSEYKQTEFPAAWQLDSDANALLSQQYWLSHKP</sequence>
<reference evidence="1" key="1">
    <citation type="journal article" date="2015" name="ISME J.">
        <title>Draft Genome Sequence of Streptomyces incarnatus NRRL8089, which Produces the Nucleoside Antibiotic Sinefungin.</title>
        <authorList>
            <person name="Oshima K."/>
            <person name="Hattori M."/>
            <person name="Shimizu H."/>
            <person name="Fukuda K."/>
            <person name="Nemoto M."/>
            <person name="Inagaki K."/>
            <person name="Tamura T."/>
        </authorList>
    </citation>
    <scope>NUCLEOTIDE SEQUENCE</scope>
    <source>
        <strain evidence="1">FACHB-1277</strain>
    </source>
</reference>